<name>A0A843TGB1_COLES</name>
<sequence length="420" mass="46400">MVCGWPGIEDPVGLPPCWCCDGSAHRDIRGGIGPLGRDLIAMRLAVAIRLSRRASRSRQDFYRGAFLPGRNRAVAVPFPVVMVSRRPWGSRQYLCCLRCFCGPGCVSACAPGQALPLEPSGRERGWLPPCVQWPKRFGVVLIVLPRLFAQCLAVEGLSRLEVVSISWDPHPREPVEGGIRATSVLELAAHVWDAEGFGVLSWHRPDSPLFHCLSLRWFRSHVVVSGVRPQLGQAVVLHVLYVLWRLCLTLVRGRRCAKHCFCFMPDSVGFCGSRCFSQDCFVLVSAVALAGTFWRVFPERFSPRLLRVVLVVVALSLCGDELPLFPVGLSLLQPAWALSMKVLCPRPCVWLRIGQLVLLVISKFLGRFLIFGVPAALAGEGLVIPTGPCLRGSPPLLLQLGARRRGSSVSDGLQRRLWHR</sequence>
<dbReference type="AlphaFoldDB" id="A0A843TGB1"/>
<reference evidence="1" key="1">
    <citation type="submission" date="2017-07" db="EMBL/GenBank/DDBJ databases">
        <title>Taro Niue Genome Assembly and Annotation.</title>
        <authorList>
            <person name="Atibalentja N."/>
            <person name="Keating K."/>
            <person name="Fields C.J."/>
        </authorList>
    </citation>
    <scope>NUCLEOTIDE SEQUENCE</scope>
    <source>
        <strain evidence="1">Niue_2</strain>
        <tissue evidence="1">Leaf</tissue>
    </source>
</reference>
<comment type="caution">
    <text evidence="1">The sequence shown here is derived from an EMBL/GenBank/DDBJ whole genome shotgun (WGS) entry which is preliminary data.</text>
</comment>
<dbReference type="Proteomes" id="UP000652761">
    <property type="component" value="Unassembled WGS sequence"/>
</dbReference>
<accession>A0A843TGB1</accession>
<evidence type="ECO:0000313" key="1">
    <source>
        <dbReference type="EMBL" id="MQL68624.1"/>
    </source>
</evidence>
<proteinExistence type="predicted"/>
<evidence type="ECO:0000313" key="2">
    <source>
        <dbReference type="Proteomes" id="UP000652761"/>
    </source>
</evidence>
<gene>
    <name evidence="1" type="ORF">Taro_000901</name>
</gene>
<dbReference type="EMBL" id="NMUH01000018">
    <property type="protein sequence ID" value="MQL68624.1"/>
    <property type="molecule type" value="Genomic_DNA"/>
</dbReference>
<keyword evidence="2" id="KW-1185">Reference proteome</keyword>
<feature type="non-terminal residue" evidence="1">
    <location>
        <position position="1"/>
    </location>
</feature>
<organism evidence="1 2">
    <name type="scientific">Colocasia esculenta</name>
    <name type="common">Wild taro</name>
    <name type="synonym">Arum esculentum</name>
    <dbReference type="NCBI Taxonomy" id="4460"/>
    <lineage>
        <taxon>Eukaryota</taxon>
        <taxon>Viridiplantae</taxon>
        <taxon>Streptophyta</taxon>
        <taxon>Embryophyta</taxon>
        <taxon>Tracheophyta</taxon>
        <taxon>Spermatophyta</taxon>
        <taxon>Magnoliopsida</taxon>
        <taxon>Liliopsida</taxon>
        <taxon>Araceae</taxon>
        <taxon>Aroideae</taxon>
        <taxon>Colocasieae</taxon>
        <taxon>Colocasia</taxon>
    </lineage>
</organism>
<protein>
    <submittedName>
        <fullName evidence="1">Uncharacterized protein</fullName>
    </submittedName>
</protein>